<name>A0A7U8GU37_NEPCE</name>
<dbReference type="RefSeq" id="WP_007021950.1">
    <property type="nucleotide sequence ID" value="NZ_CH724126.1"/>
</dbReference>
<evidence type="ECO:0000313" key="1">
    <source>
        <dbReference type="EMBL" id="EAR62932.1"/>
    </source>
</evidence>
<dbReference type="GO" id="GO:0016787">
    <property type="term" value="F:hydrolase activity"/>
    <property type="evidence" value="ECO:0007669"/>
    <property type="project" value="UniProtKB-KW"/>
</dbReference>
<keyword evidence="2" id="KW-1185">Reference proteome</keyword>
<dbReference type="AlphaFoldDB" id="A0A7U8GU37"/>
<dbReference type="EMBL" id="AAOW01000001">
    <property type="protein sequence ID" value="EAR62932.1"/>
    <property type="molecule type" value="Genomic_DNA"/>
</dbReference>
<accession>A0A7U8GU37</accession>
<dbReference type="EC" id="3.6.3.14" evidence="1"/>
<proteinExistence type="predicted"/>
<dbReference type="Pfam" id="PF10962">
    <property type="entry name" value="DUF2764"/>
    <property type="match status" value="1"/>
</dbReference>
<comment type="caution">
    <text evidence="1">The sequence shown here is derived from an EMBL/GenBank/DDBJ whole genome shotgun (WGS) entry which is preliminary data.</text>
</comment>
<dbReference type="Proteomes" id="UP000002171">
    <property type="component" value="Unassembled WGS sequence"/>
</dbReference>
<keyword evidence="1" id="KW-0378">Hydrolase</keyword>
<gene>
    <name evidence="1" type="ORF">MED92_07431</name>
</gene>
<evidence type="ECO:0000313" key="2">
    <source>
        <dbReference type="Proteomes" id="UP000002171"/>
    </source>
</evidence>
<protein>
    <submittedName>
        <fullName evidence="1">V-type ATP synthase subunit A</fullName>
        <ecNumber evidence="1">3.6.3.14</ecNumber>
    </submittedName>
</protein>
<reference evidence="1 2" key="1">
    <citation type="submission" date="2006-02" db="EMBL/GenBank/DDBJ databases">
        <authorList>
            <person name="Pinhassi J."/>
            <person name="Pedros-Alio C."/>
            <person name="Ferriera S."/>
            <person name="Johnson J."/>
            <person name="Kravitz S."/>
            <person name="Halpern A."/>
            <person name="Remington K."/>
            <person name="Beeson K."/>
            <person name="Tran B."/>
            <person name="Rogers Y.-H."/>
            <person name="Friedman R."/>
            <person name="Venter J.C."/>
        </authorList>
    </citation>
    <scope>NUCLEOTIDE SEQUENCE [LARGE SCALE GENOMIC DNA]</scope>
    <source>
        <strain evidence="1 2">MED92</strain>
    </source>
</reference>
<sequence length="228" mass="26248">MSDYYTLITALPWLPELEQCKQLPLSRIALDRRLSMLSDQDSEQLMRLEGLYHPSQKALLDMTDKALVLEWQNGVNAVNSPVLAEKVHFHMEVRTLLAAFRSRAAGMDNPALFFGLGRWVAHIRKHWFEPGFSLEGLCPYLPEIKRLLDKGRSLELDAKLDQLLWQDLVRTEHEYNFQFEAVVCFVLRWGIAERRLQQDGALALRQFNQTTSRLLAKSGLDIQLQGNG</sequence>
<dbReference type="InterPro" id="IPR024492">
    <property type="entry name" value="DUF2764"/>
</dbReference>
<organism evidence="1 2">
    <name type="scientific">Neptuniibacter caesariensis</name>
    <dbReference type="NCBI Taxonomy" id="207954"/>
    <lineage>
        <taxon>Bacteria</taxon>
        <taxon>Pseudomonadati</taxon>
        <taxon>Pseudomonadota</taxon>
        <taxon>Gammaproteobacteria</taxon>
        <taxon>Oceanospirillales</taxon>
        <taxon>Oceanospirillaceae</taxon>
        <taxon>Neptuniibacter</taxon>
    </lineage>
</organism>
<dbReference type="OrthoDB" id="556081at2"/>